<evidence type="ECO:0000313" key="2">
    <source>
        <dbReference type="Proteomes" id="UP000248790"/>
    </source>
</evidence>
<dbReference type="Proteomes" id="UP000248790">
    <property type="component" value="Unassembled WGS sequence"/>
</dbReference>
<name>A0A327WVS2_LARAB</name>
<dbReference type="Pfam" id="PF04338">
    <property type="entry name" value="DUF481"/>
    <property type="match status" value="1"/>
</dbReference>
<reference evidence="1 2" key="1">
    <citation type="submission" date="2018-06" db="EMBL/GenBank/DDBJ databases">
        <title>Genomic Encyclopedia of Archaeal and Bacterial Type Strains, Phase II (KMG-II): from individual species to whole genera.</title>
        <authorList>
            <person name="Goeker M."/>
        </authorList>
    </citation>
    <scope>NUCLEOTIDE SEQUENCE [LARGE SCALE GENOMIC DNA]</scope>
    <source>
        <strain evidence="1 2">DSM 21851</strain>
    </source>
</reference>
<protein>
    <submittedName>
        <fullName evidence="1">Uncharacterized protein DUF481</fullName>
    </submittedName>
</protein>
<comment type="caution">
    <text evidence="1">The sequence shown here is derived from an EMBL/GenBank/DDBJ whole genome shotgun (WGS) entry which is preliminary data.</text>
</comment>
<evidence type="ECO:0000313" key="1">
    <source>
        <dbReference type="EMBL" id="RAJ97437.1"/>
    </source>
</evidence>
<organism evidence="1 2">
    <name type="scientific">Larkinella arboricola</name>
    <dbReference type="NCBI Taxonomy" id="643671"/>
    <lineage>
        <taxon>Bacteria</taxon>
        <taxon>Pseudomonadati</taxon>
        <taxon>Bacteroidota</taxon>
        <taxon>Cytophagia</taxon>
        <taxon>Cytophagales</taxon>
        <taxon>Spirosomataceae</taxon>
        <taxon>Larkinella</taxon>
    </lineage>
</organism>
<gene>
    <name evidence="1" type="ORF">LX87_02337</name>
</gene>
<dbReference type="InterPro" id="IPR007433">
    <property type="entry name" value="DUF481"/>
</dbReference>
<sequence>MYGIGRYRQETILFLPMTYSKISLLFCLLFPVSVLAQTVVPDTLKKAARPDSAAIADSTARLKKEEAAKAAPVAASDPTGFHYKITADGTITAGNVDRALIQVGGSFDWAVSKIFRFASSPTFAYGRQNQQLNEREFLADFRASYLHERRFYYLGFGATEVSNLRKIRNRLTGGAGVGYKLLSRKNAYLSVTNVLLYEYTDFISNTAEVQDVNVLRNSTRVFGEYQWDDGRYSVNHTLFLQPALNQPNLRWNGNVSFQMRLTALISVRTMVQNSYESVVAVGRKNNDFRWTMGLVLEVK</sequence>
<dbReference type="AlphaFoldDB" id="A0A327WVS2"/>
<dbReference type="EMBL" id="QLMC01000003">
    <property type="protein sequence ID" value="RAJ97437.1"/>
    <property type="molecule type" value="Genomic_DNA"/>
</dbReference>
<proteinExistence type="predicted"/>
<keyword evidence="2" id="KW-1185">Reference proteome</keyword>
<accession>A0A327WVS2</accession>